<dbReference type="InterPro" id="IPR035935">
    <property type="entry name" value="TFB5-like_sf"/>
</dbReference>
<name>A0AAV0HUF1_9ROSI</name>
<evidence type="ECO:0000256" key="4">
    <source>
        <dbReference type="ARBA" id="ARBA00023015"/>
    </source>
</evidence>
<keyword evidence="6" id="KW-0234">DNA repair</keyword>
<dbReference type="EMBL" id="CAMGYJ010000002">
    <property type="protein sequence ID" value="CAI0388468.1"/>
    <property type="molecule type" value="Genomic_DNA"/>
</dbReference>
<evidence type="ECO:0000256" key="5">
    <source>
        <dbReference type="ARBA" id="ARBA00023163"/>
    </source>
</evidence>
<evidence type="ECO:0000313" key="8">
    <source>
        <dbReference type="EMBL" id="CAI0388468.1"/>
    </source>
</evidence>
<dbReference type="Pfam" id="PF06331">
    <property type="entry name" value="Tfb5"/>
    <property type="match status" value="1"/>
</dbReference>
<keyword evidence="7" id="KW-0539">Nucleus</keyword>
<sequence length="217" mass="24770">MENWSRQETNERSKTKRKFSANKTWILWAASSGPMEIRPKKLNPPIWIRMQLTERNLTPFPSFLSIGNSGSRQRRAELGNFFLCCSLIRFGALELAVVTLIQDGECHQRIVHCLHVKNNDRAIIRFPCHSFCSGFPFIATSDWFLVSSRLCCFGIYVHSDIPMAQFIVNLNASKPPSQKFIIHVLDDTHLLVQPDSGGTIRAAISEFRDKNSYEKPA</sequence>
<comment type="subcellular location">
    <subcellularLocation>
        <location evidence="1">Nucleus</location>
    </subcellularLocation>
</comment>
<dbReference type="GO" id="GO:0006294">
    <property type="term" value="P:nucleotide-excision repair, preincision complex assembly"/>
    <property type="evidence" value="ECO:0007669"/>
    <property type="project" value="TreeGrafter"/>
</dbReference>
<dbReference type="PANTHER" id="PTHR28580:SF1">
    <property type="entry name" value="GENERAL TRANSCRIPTION FACTOR IIH SUBUNIT 5"/>
    <property type="match status" value="1"/>
</dbReference>
<dbReference type="Proteomes" id="UP001154282">
    <property type="component" value="Unassembled WGS sequence"/>
</dbReference>
<dbReference type="Gene3D" id="3.30.70.1220">
    <property type="entry name" value="TFB5-like"/>
    <property type="match status" value="1"/>
</dbReference>
<reference evidence="8" key="1">
    <citation type="submission" date="2022-08" db="EMBL/GenBank/DDBJ databases">
        <authorList>
            <person name="Gutierrez-Valencia J."/>
        </authorList>
    </citation>
    <scope>NUCLEOTIDE SEQUENCE</scope>
</reference>
<keyword evidence="4" id="KW-0805">Transcription regulation</keyword>
<comment type="caution">
    <text evidence="8">The sequence shown here is derived from an EMBL/GenBank/DDBJ whole genome shotgun (WGS) entry which is preliminary data.</text>
</comment>
<keyword evidence="3" id="KW-0227">DNA damage</keyword>
<gene>
    <name evidence="8" type="ORF">LITE_LOCUS5840</name>
</gene>
<evidence type="ECO:0000256" key="7">
    <source>
        <dbReference type="ARBA" id="ARBA00023242"/>
    </source>
</evidence>
<protein>
    <recommendedName>
        <fullName evidence="10">RNA polymerase II transcription factor B subunit 5</fullName>
    </recommendedName>
</protein>
<comment type="similarity">
    <text evidence="2">Belongs to the TFB5 family.</text>
</comment>
<dbReference type="SMART" id="SM01395">
    <property type="entry name" value="Tbf5"/>
    <property type="match status" value="1"/>
</dbReference>
<evidence type="ECO:0000256" key="6">
    <source>
        <dbReference type="ARBA" id="ARBA00023204"/>
    </source>
</evidence>
<evidence type="ECO:0000256" key="1">
    <source>
        <dbReference type="ARBA" id="ARBA00004123"/>
    </source>
</evidence>
<keyword evidence="9" id="KW-1185">Reference proteome</keyword>
<organism evidence="8 9">
    <name type="scientific">Linum tenue</name>
    <dbReference type="NCBI Taxonomy" id="586396"/>
    <lineage>
        <taxon>Eukaryota</taxon>
        <taxon>Viridiplantae</taxon>
        <taxon>Streptophyta</taxon>
        <taxon>Embryophyta</taxon>
        <taxon>Tracheophyta</taxon>
        <taxon>Spermatophyta</taxon>
        <taxon>Magnoliopsida</taxon>
        <taxon>eudicotyledons</taxon>
        <taxon>Gunneridae</taxon>
        <taxon>Pentapetalae</taxon>
        <taxon>rosids</taxon>
        <taxon>fabids</taxon>
        <taxon>Malpighiales</taxon>
        <taxon>Linaceae</taxon>
        <taxon>Linum</taxon>
    </lineage>
</organism>
<keyword evidence="5" id="KW-0804">Transcription</keyword>
<dbReference type="GO" id="GO:0000439">
    <property type="term" value="C:transcription factor TFIIH core complex"/>
    <property type="evidence" value="ECO:0007669"/>
    <property type="project" value="InterPro"/>
</dbReference>
<dbReference type="AlphaFoldDB" id="A0AAV0HUF1"/>
<dbReference type="PANTHER" id="PTHR28580">
    <property type="entry name" value="GENERAL TRANSCRIPTION FACTOR IIH SUBUNIT 5"/>
    <property type="match status" value="1"/>
</dbReference>
<dbReference type="SUPFAM" id="SSF142897">
    <property type="entry name" value="TFB5-like"/>
    <property type="match status" value="1"/>
</dbReference>
<evidence type="ECO:0008006" key="10">
    <source>
        <dbReference type="Google" id="ProtNLM"/>
    </source>
</evidence>
<dbReference type="InterPro" id="IPR009400">
    <property type="entry name" value="TFIIH_TTDA/Tfb5"/>
</dbReference>
<proteinExistence type="inferred from homology"/>
<accession>A0AAV0HUF1</accession>
<evidence type="ECO:0000256" key="3">
    <source>
        <dbReference type="ARBA" id="ARBA00022763"/>
    </source>
</evidence>
<dbReference type="GO" id="GO:0005675">
    <property type="term" value="C:transcription factor TFIIH holo complex"/>
    <property type="evidence" value="ECO:0007669"/>
    <property type="project" value="TreeGrafter"/>
</dbReference>
<evidence type="ECO:0000256" key="2">
    <source>
        <dbReference type="ARBA" id="ARBA00007470"/>
    </source>
</evidence>
<dbReference type="GO" id="GO:0006367">
    <property type="term" value="P:transcription initiation at RNA polymerase II promoter"/>
    <property type="evidence" value="ECO:0007669"/>
    <property type="project" value="InterPro"/>
</dbReference>
<evidence type="ECO:0000313" key="9">
    <source>
        <dbReference type="Proteomes" id="UP001154282"/>
    </source>
</evidence>